<proteinExistence type="predicted"/>
<dbReference type="SUPFAM" id="SSF55785">
    <property type="entry name" value="PYP-like sensor domain (PAS domain)"/>
    <property type="match status" value="1"/>
</dbReference>
<keyword evidence="6" id="KW-1185">Reference proteome</keyword>
<dbReference type="Pfam" id="PF13426">
    <property type="entry name" value="PAS_9"/>
    <property type="match status" value="1"/>
</dbReference>
<dbReference type="InterPro" id="IPR003018">
    <property type="entry name" value="GAF"/>
</dbReference>
<dbReference type="InterPro" id="IPR003594">
    <property type="entry name" value="HATPase_dom"/>
</dbReference>
<dbReference type="Pfam" id="PF13581">
    <property type="entry name" value="HATPase_c_2"/>
    <property type="match status" value="1"/>
</dbReference>
<dbReference type="RefSeq" id="WP_130493667.1">
    <property type="nucleotide sequence ID" value="NZ_SGXD01000003.1"/>
</dbReference>
<dbReference type="InterPro" id="IPR035965">
    <property type="entry name" value="PAS-like_dom_sf"/>
</dbReference>
<evidence type="ECO:0000259" key="3">
    <source>
        <dbReference type="PROSITE" id="PS50112"/>
    </source>
</evidence>
<dbReference type="InterPro" id="IPR036457">
    <property type="entry name" value="PPM-type-like_dom_sf"/>
</dbReference>
<gene>
    <name evidence="5" type="ORF">EV189_2994</name>
</gene>
<dbReference type="NCBIfam" id="TIGR00229">
    <property type="entry name" value="sensory_box"/>
    <property type="match status" value="1"/>
</dbReference>
<evidence type="ECO:0000313" key="6">
    <source>
        <dbReference type="Proteomes" id="UP000293638"/>
    </source>
</evidence>
<dbReference type="InterPro" id="IPR052016">
    <property type="entry name" value="Bact_Sigma-Reg"/>
</dbReference>
<dbReference type="SUPFAM" id="SSF81606">
    <property type="entry name" value="PP2C-like"/>
    <property type="match status" value="1"/>
</dbReference>
<dbReference type="PANTHER" id="PTHR43156">
    <property type="entry name" value="STAGE II SPORULATION PROTEIN E-RELATED"/>
    <property type="match status" value="1"/>
</dbReference>
<dbReference type="CDD" id="cd16936">
    <property type="entry name" value="HATPase_RsbW-like"/>
    <property type="match status" value="1"/>
</dbReference>
<evidence type="ECO:0000313" key="5">
    <source>
        <dbReference type="EMBL" id="RZS87563.1"/>
    </source>
</evidence>
<sequence length="845" mass="89043">MSEAGTTELPAQALLGVETTSAADRRALPRVLSDAPAAVLMIDTASGTVTYSNPLARELAGGRLPCPVEEWAARAGITVPGTSEGDDPGPGPFALAAAGSSVNGVPVLVPPREGARARVMWVTAWPLPAVAGLRQVSLLVLLPVEPGLLRDDLIEVRNRALVAAGLSFTITDPHQPDNPLVWVNPAFLGTTGYTQEDVLGHNCRFLQGPDTDPAAVAELRHAVRAGEPAQVVLLNYRKDGSAFWNEVSLSPVFDGLGALTHFVGVQADVTARVAAELLREERVREEQGARQRAEVVQERLALLADATESLVATLDAREALARLADLLVPRIADWCMVVLPSERDSSAATEVVVGSADPAHEADRALVERLLPSQAGPASLLSESIAGGAPRLLAEVGEQDLVDVGSPELVDAYRRMGLGSVIVVPLVGRHGPLGALALITSGSGRRYDEDDLQLATDLARRAGLIVDNARLYAREHRVAEALQRSMLPELPDVPGLDVAARYLPGGVGAQVGGDWYDVLALPDGSVGVAIGDVMGHDMAAAAAMGQLRSVLRSYAWQRQRPGQVLDSLDRLVQGLDMAQLATAVFARLVGDEETDTVSLEYANAGHLPPMVLQPDGTVRRLSGAWSVLIGAPGEGARQTATEQLEPGSTLVLVTDGLVEVRGQDLEDGLQRLEDCLRSLVGAPDAQAVLDGLLAGVRPDAADDDIAVLVVRLLPTPGWVRERVELPGDRTAPSAARRAVRSLLAGADDELLQVALLLTSELVSNAVTHGGGGAVLRVERQGTRVRVSVADSSGDSPVVRHQGSDGTGYPSERGRGVLLLDSLARAWGSDPDDEGKTVWFELDERA</sequence>
<dbReference type="InterPro" id="IPR001610">
    <property type="entry name" value="PAC"/>
</dbReference>
<dbReference type="SMART" id="SM00091">
    <property type="entry name" value="PAS"/>
    <property type="match status" value="2"/>
</dbReference>
<evidence type="ECO:0000259" key="4">
    <source>
        <dbReference type="PROSITE" id="PS50113"/>
    </source>
</evidence>
<dbReference type="EMBL" id="SGXD01000003">
    <property type="protein sequence ID" value="RZS87563.1"/>
    <property type="molecule type" value="Genomic_DNA"/>
</dbReference>
<dbReference type="Gene3D" id="3.30.450.20">
    <property type="entry name" value="PAS domain"/>
    <property type="match status" value="1"/>
</dbReference>
<dbReference type="InterPro" id="IPR036890">
    <property type="entry name" value="HATPase_C_sf"/>
</dbReference>
<dbReference type="Proteomes" id="UP000293638">
    <property type="component" value="Unassembled WGS sequence"/>
</dbReference>
<feature type="domain" description="PAS" evidence="3">
    <location>
        <begin position="177"/>
        <end position="226"/>
    </location>
</feature>
<dbReference type="Gene3D" id="3.60.40.10">
    <property type="entry name" value="PPM-type phosphatase domain"/>
    <property type="match status" value="1"/>
</dbReference>
<dbReference type="InterPro" id="IPR000700">
    <property type="entry name" value="PAS-assoc_C"/>
</dbReference>
<keyword evidence="1" id="KW-0378">Hydrolase</keyword>
<dbReference type="InterPro" id="IPR029016">
    <property type="entry name" value="GAF-like_dom_sf"/>
</dbReference>
<dbReference type="PROSITE" id="PS50113">
    <property type="entry name" value="PAC"/>
    <property type="match status" value="1"/>
</dbReference>
<dbReference type="SMART" id="SM00331">
    <property type="entry name" value="PP2C_SIG"/>
    <property type="match status" value="1"/>
</dbReference>
<dbReference type="OrthoDB" id="118142at2"/>
<dbReference type="SMART" id="SM00086">
    <property type="entry name" value="PAC"/>
    <property type="match status" value="1"/>
</dbReference>
<evidence type="ECO:0000256" key="1">
    <source>
        <dbReference type="ARBA" id="ARBA00022801"/>
    </source>
</evidence>
<name>A0A4Q7NQQ4_9ACTN</name>
<evidence type="ECO:0000256" key="2">
    <source>
        <dbReference type="SAM" id="MobiDB-lite"/>
    </source>
</evidence>
<dbReference type="InterPro" id="IPR001932">
    <property type="entry name" value="PPM-type_phosphatase-like_dom"/>
</dbReference>
<dbReference type="PANTHER" id="PTHR43156:SF2">
    <property type="entry name" value="STAGE II SPORULATION PROTEIN E"/>
    <property type="match status" value="1"/>
</dbReference>
<dbReference type="GO" id="GO:0016791">
    <property type="term" value="F:phosphatase activity"/>
    <property type="evidence" value="ECO:0007669"/>
    <property type="project" value="TreeGrafter"/>
</dbReference>
<protein>
    <submittedName>
        <fullName evidence="5">PAS domain S-box-containing protein</fullName>
    </submittedName>
</protein>
<dbReference type="AlphaFoldDB" id="A0A4Q7NQQ4"/>
<dbReference type="Gene3D" id="3.30.450.40">
    <property type="match status" value="1"/>
</dbReference>
<reference evidence="5 6" key="1">
    <citation type="submission" date="2019-02" db="EMBL/GenBank/DDBJ databases">
        <title>Genomic Encyclopedia of Type Strains, Phase IV (KMG-IV): sequencing the most valuable type-strain genomes for metagenomic binning, comparative biology and taxonomic classification.</title>
        <authorList>
            <person name="Goeker M."/>
        </authorList>
    </citation>
    <scope>NUCLEOTIDE SEQUENCE [LARGE SCALE GENOMIC DNA]</scope>
    <source>
        <strain evidence="5 6">DSM 45622</strain>
    </source>
</reference>
<dbReference type="SMART" id="SM00065">
    <property type="entry name" value="GAF"/>
    <property type="match status" value="1"/>
</dbReference>
<dbReference type="PROSITE" id="PS50112">
    <property type="entry name" value="PAS"/>
    <property type="match status" value="1"/>
</dbReference>
<dbReference type="Pfam" id="PF07228">
    <property type="entry name" value="SpoIIE"/>
    <property type="match status" value="1"/>
</dbReference>
<comment type="caution">
    <text evidence="5">The sequence shown here is derived from an EMBL/GenBank/DDBJ whole genome shotgun (WGS) entry which is preliminary data.</text>
</comment>
<organism evidence="5 6">
    <name type="scientific">Motilibacter rhizosphaerae</name>
    <dbReference type="NCBI Taxonomy" id="598652"/>
    <lineage>
        <taxon>Bacteria</taxon>
        <taxon>Bacillati</taxon>
        <taxon>Actinomycetota</taxon>
        <taxon>Actinomycetes</taxon>
        <taxon>Motilibacterales</taxon>
        <taxon>Motilibacteraceae</taxon>
        <taxon>Motilibacter</taxon>
    </lineage>
</organism>
<dbReference type="CDD" id="cd00130">
    <property type="entry name" value="PAS"/>
    <property type="match status" value="1"/>
</dbReference>
<dbReference type="Gene3D" id="3.30.565.10">
    <property type="entry name" value="Histidine kinase-like ATPase, C-terminal domain"/>
    <property type="match status" value="1"/>
</dbReference>
<feature type="region of interest" description="Disordered" evidence="2">
    <location>
        <begin position="789"/>
        <end position="810"/>
    </location>
</feature>
<dbReference type="Pfam" id="PF01590">
    <property type="entry name" value="GAF"/>
    <property type="match status" value="1"/>
</dbReference>
<accession>A0A4Q7NQQ4</accession>
<dbReference type="SUPFAM" id="SSF55781">
    <property type="entry name" value="GAF domain-like"/>
    <property type="match status" value="1"/>
</dbReference>
<dbReference type="InterPro" id="IPR000014">
    <property type="entry name" value="PAS"/>
</dbReference>
<feature type="domain" description="PAC" evidence="4">
    <location>
        <begin position="227"/>
        <end position="281"/>
    </location>
</feature>